<dbReference type="PANTHER" id="PTHR46613:SF1">
    <property type="entry name" value="RADIAL SPOKE HEAD 10 HOMOLOG B-RELATED"/>
    <property type="match status" value="1"/>
</dbReference>
<dbReference type="Pfam" id="PF02493">
    <property type="entry name" value="MORN"/>
    <property type="match status" value="8"/>
</dbReference>
<reference evidence="10 11" key="1">
    <citation type="submission" date="2024-02" db="EMBL/GenBank/DDBJ databases">
        <authorList>
            <person name="Chen Y."/>
            <person name="Shah S."/>
            <person name="Dougan E. K."/>
            <person name="Thang M."/>
            <person name="Chan C."/>
        </authorList>
    </citation>
    <scope>NUCLEOTIDE SEQUENCE [LARGE SCALE GENOMIC DNA]</scope>
</reference>
<evidence type="ECO:0000256" key="4">
    <source>
        <dbReference type="ARBA" id="ARBA00022737"/>
    </source>
</evidence>
<feature type="compositionally biased region" description="Basic and acidic residues" evidence="9">
    <location>
        <begin position="1017"/>
        <end position="1028"/>
    </location>
</feature>
<comment type="subcellular location">
    <subcellularLocation>
        <location evidence="1">Cell projection</location>
        <location evidence="1">Cilium</location>
        <location evidence="1">Flagellum</location>
    </subcellularLocation>
    <subcellularLocation>
        <location evidence="2">Cytoplasm</location>
        <location evidence="2">Cytoskeleton</location>
        <location evidence="2">Cilium axoneme</location>
    </subcellularLocation>
</comment>
<dbReference type="PANTHER" id="PTHR46613">
    <property type="entry name" value="RADIAL SPOKE HEAD 10 HOMOLOG B-RELATED"/>
    <property type="match status" value="1"/>
</dbReference>
<sequence length="1052" mass="116737">MSSKRSKRRKEVKNKEVKKDLTPQFVNCDLADNKYSGIIREDLLGSQFLEGTTSTYIWSTGTKYEGPFVASQIEGRGTFVWPDGSKYEGELLGGRRNGEGCYQSHDSKTRYEGQWLDGKRHGQGKLTYSSDGPSFYDGGWQAGQKHGYGKQLWPSGNCYEGEWKLGKMHGYGTMIWKNGSNAEIYTGEWVENCPHGQGTHTWLTLDRPDSTTESWLNQPSPPPSAGQIGQGVHGVRSIGLVPPQELRRHEAQMHATQQLNNRYTGQWVWGRRQGVGTFYYANGAYYHGDWKGNVKEGHGRHTFDDGKVYDEKFEVDRMVDYSKPENPKDENPVCGCTDISDLEPILRPADRIGLVKAPLIGFAEPAKLLRGIFNVLLRHLGDLREAYSRSRAVQPLLGEDPHVITLVQFWSLARDTGVLTPNSSIARFDRAIFSGPRHLSEMAPEDEKEMYPLTPRRPTTAPRPASKDSTMTRHRTSSSSYSNSKSTEPEDSVSQQPEEEEEADLAALIEELCETVDSGTSSGLGPKYVRKCATDGNLVHIHAPARPLLFRHFLESFIRMAPMRFPHEPGLEQQVLRLFKEQVVPSLKNVSSHKSEGGGLISMLANFRRPTSSVFGLFTQPEVREVVLELEPVMWKIFVELSGDVSAKEAVDGAVRGGGIFSGAGGLGANPSNQVPPVHGGKKPKEAFSQAAEDLKEELLAGCPHGAVRVGDWAAASRKLHVLARLNVGARIKDVLRFLECLGLLENTQLLNDQSRPLVEVLSGAEGDAVNNLLGPIGSGLAQEEPVEEENVSEDDEGSGGSVAPEEDEDRNKLPGLSISLMPKGSLLGGPPAKEESKPKRKGDKEKKDKKEEKELRTPAEDLACINLTIDAIDALRIFSQVLAPSSLELLQWHAEQDGAKEAPELDERVSILEFVESEIVFAEFLRFMFLMGELTTRRDFRFCRSISLTARLDLFLRTVISHCQIGSRYAPPEPSPLAISEKERAEKAKPRSSGCLPETVMEEIPPEIPGLPELQPEPKEEKPEHWIGYDGDASSAPRRWPEGYDQEVADW</sequence>
<evidence type="ECO:0000256" key="6">
    <source>
        <dbReference type="ARBA" id="ARBA00023069"/>
    </source>
</evidence>
<keyword evidence="11" id="KW-1185">Reference proteome</keyword>
<feature type="region of interest" description="Disordered" evidence="9">
    <location>
        <begin position="982"/>
        <end position="1052"/>
    </location>
</feature>
<evidence type="ECO:0000256" key="1">
    <source>
        <dbReference type="ARBA" id="ARBA00004230"/>
    </source>
</evidence>
<feature type="compositionally biased region" description="Basic and acidic residues" evidence="9">
    <location>
        <begin position="833"/>
        <end position="856"/>
    </location>
</feature>
<evidence type="ECO:0000313" key="10">
    <source>
        <dbReference type="EMBL" id="CAK9019736.1"/>
    </source>
</evidence>
<name>A0ABP0JZ14_9DINO</name>
<dbReference type="InterPro" id="IPR003409">
    <property type="entry name" value="MORN"/>
</dbReference>
<evidence type="ECO:0000256" key="3">
    <source>
        <dbReference type="ARBA" id="ARBA00022490"/>
    </source>
</evidence>
<evidence type="ECO:0000256" key="9">
    <source>
        <dbReference type="SAM" id="MobiDB-lite"/>
    </source>
</evidence>
<dbReference type="Proteomes" id="UP001642464">
    <property type="component" value="Unassembled WGS sequence"/>
</dbReference>
<gene>
    <name evidence="10" type="ORF">SCF082_LOCUS14636</name>
</gene>
<evidence type="ECO:0000256" key="5">
    <source>
        <dbReference type="ARBA" id="ARBA00022846"/>
    </source>
</evidence>
<proteinExistence type="predicted"/>
<protein>
    <submittedName>
        <fullName evidence="10">Radial spoke head 10 homolog B</fullName>
    </submittedName>
</protein>
<feature type="region of interest" description="Disordered" evidence="9">
    <location>
        <begin position="775"/>
        <end position="856"/>
    </location>
</feature>
<evidence type="ECO:0000256" key="2">
    <source>
        <dbReference type="ARBA" id="ARBA00004430"/>
    </source>
</evidence>
<dbReference type="SUPFAM" id="SSF82185">
    <property type="entry name" value="Histone H3 K4-specific methyltransferase SET7/9 N-terminal domain"/>
    <property type="match status" value="3"/>
</dbReference>
<organism evidence="10 11">
    <name type="scientific">Durusdinium trenchii</name>
    <dbReference type="NCBI Taxonomy" id="1381693"/>
    <lineage>
        <taxon>Eukaryota</taxon>
        <taxon>Sar</taxon>
        <taxon>Alveolata</taxon>
        <taxon>Dinophyceae</taxon>
        <taxon>Suessiales</taxon>
        <taxon>Symbiodiniaceae</taxon>
        <taxon>Durusdinium</taxon>
    </lineage>
</organism>
<comment type="caution">
    <text evidence="10">The sequence shown here is derived from an EMBL/GenBank/DDBJ whole genome shotgun (WGS) entry which is preliminary data.</text>
</comment>
<keyword evidence="3" id="KW-0963">Cytoplasm</keyword>
<accession>A0ABP0JZ14</accession>
<dbReference type="SMART" id="SM00698">
    <property type="entry name" value="MORN"/>
    <property type="match status" value="8"/>
</dbReference>
<evidence type="ECO:0000256" key="7">
    <source>
        <dbReference type="ARBA" id="ARBA00023212"/>
    </source>
</evidence>
<feature type="region of interest" description="Disordered" evidence="9">
    <location>
        <begin position="210"/>
        <end position="230"/>
    </location>
</feature>
<dbReference type="Gene3D" id="2.20.110.10">
    <property type="entry name" value="Histone H3 K4-specific methyltransferase SET7/9 N-terminal domain"/>
    <property type="match status" value="4"/>
</dbReference>
<feature type="compositionally biased region" description="Low complexity" evidence="9">
    <location>
        <begin position="454"/>
        <end position="464"/>
    </location>
</feature>
<evidence type="ECO:0000256" key="8">
    <source>
        <dbReference type="ARBA" id="ARBA00023273"/>
    </source>
</evidence>
<keyword evidence="4" id="KW-0677">Repeat</keyword>
<keyword evidence="7" id="KW-0206">Cytoskeleton</keyword>
<dbReference type="EMBL" id="CAXAMM010009224">
    <property type="protein sequence ID" value="CAK9019736.1"/>
    <property type="molecule type" value="Genomic_DNA"/>
</dbReference>
<feature type="region of interest" description="Disordered" evidence="9">
    <location>
        <begin position="439"/>
        <end position="503"/>
    </location>
</feature>
<keyword evidence="6" id="KW-0969">Cilium</keyword>
<evidence type="ECO:0000313" key="11">
    <source>
        <dbReference type="Proteomes" id="UP001642464"/>
    </source>
</evidence>
<feature type="compositionally biased region" description="Low complexity" evidence="9">
    <location>
        <begin position="477"/>
        <end position="486"/>
    </location>
</feature>
<keyword evidence="8" id="KW-0966">Cell projection</keyword>
<feature type="compositionally biased region" description="Acidic residues" evidence="9">
    <location>
        <begin position="785"/>
        <end position="798"/>
    </location>
</feature>
<keyword evidence="5" id="KW-0282">Flagellum</keyword>